<sequence length="634" mass="72602">QDQVKGSFVFLTEDTRNKNPLKILESVGKELITGVLDDLVGKNVLKLEEEEKKKIYNAKLEDKARVLVDCMRQKRHEAGQIFVQTFLNIDKNSTSIKAPEEIVTGPDESAETTDTLKLCPHEEFLKLCKERAEEIYPIKEIKARTRLALIICNTEFDHLPLRNGAAHDIMGMKGLLEGLGYSVDVEEKLTARDMESVLCKFAACEEHKSSDSTFLVFMSHGILDGICGTMHSDENPDVLPYDTIFRIFNNRNCLSLKDKPKVIIVQACRGANHGELWVSDSPAALADSSSQSPENLEEDAIYKTHVEKDFIAFCSSTPHNVAWRDITKGSLFITQLITCFQKYSWCCHLEEVFRKVQKAFEKPKKRLPKEDPVNVVKLMSRNVLDGIFDDLMENKVLNRGELQRLGEEVDHIVNRTGDLVDDLIEKMQMAGKIFKDHFFNPKKQLSLMMENEVWTCLALIICNKEFDYLSNRYGSEEMETALRQFAACQDHQSSDSIFLVFMSHGTLDGICGTDPDILRDDTIFQIFNSCNCQSLKDKPKCSIWNDAITNSHVEKDFIAFKSLTPCNVSWILDTNGSLFISQLIYYFNEYSWCYQLEEIFRKVQHTFETPNVLTQMPTIERLSMTQYFYLFPGN</sequence>
<dbReference type="InterPro" id="IPR011029">
    <property type="entry name" value="DEATH-like_dom_sf"/>
</dbReference>
<dbReference type="PRINTS" id="PR00376">
    <property type="entry name" value="IL1BCENZYME"/>
</dbReference>
<dbReference type="AlphaFoldDB" id="A0A4U1ELG8"/>
<comment type="caution">
    <text evidence="11">The sequence shown here is derived from an EMBL/GenBank/DDBJ whole genome shotgun (WGS) entry which is preliminary data.</text>
</comment>
<dbReference type="PROSITE" id="PS01122">
    <property type="entry name" value="CASPASE_CYS"/>
    <property type="match status" value="1"/>
</dbReference>
<dbReference type="Gene3D" id="3.40.50.1460">
    <property type="match status" value="2"/>
</dbReference>
<dbReference type="EMBL" id="RWIC01001168">
    <property type="protein sequence ID" value="TKC37281.1"/>
    <property type="molecule type" value="Genomic_DNA"/>
</dbReference>
<dbReference type="GO" id="GO:0072559">
    <property type="term" value="C:NLRP3 inflammasome complex"/>
    <property type="evidence" value="ECO:0007669"/>
    <property type="project" value="TreeGrafter"/>
</dbReference>
<evidence type="ECO:0000259" key="9">
    <source>
        <dbReference type="PROSITE" id="PS50208"/>
    </source>
</evidence>
<feature type="domain" description="Caspase family p20" evidence="9">
    <location>
        <begin position="144"/>
        <end position="272"/>
    </location>
</feature>
<dbReference type="PANTHER" id="PTHR47901:SF3">
    <property type="entry name" value="CASPASE-1"/>
    <property type="match status" value="1"/>
</dbReference>
<dbReference type="Gene3D" id="1.10.533.10">
    <property type="entry name" value="Death Domain, Fas"/>
    <property type="match status" value="1"/>
</dbReference>
<dbReference type="GO" id="GO:0006508">
    <property type="term" value="P:proteolysis"/>
    <property type="evidence" value="ECO:0007669"/>
    <property type="project" value="UniProtKB-KW"/>
</dbReference>
<proteinExistence type="inferred from homology"/>
<evidence type="ECO:0008006" key="13">
    <source>
        <dbReference type="Google" id="ProtNLM"/>
    </source>
</evidence>
<dbReference type="GO" id="GO:0050727">
    <property type="term" value="P:regulation of inflammatory response"/>
    <property type="evidence" value="ECO:0007669"/>
    <property type="project" value="TreeGrafter"/>
</dbReference>
<dbReference type="SUPFAM" id="SSF52129">
    <property type="entry name" value="Caspase-like"/>
    <property type="match status" value="2"/>
</dbReference>
<organism evidence="11 12">
    <name type="scientific">Monodon monoceros</name>
    <name type="common">Narwhal</name>
    <name type="synonym">Ceratodon monodon</name>
    <dbReference type="NCBI Taxonomy" id="40151"/>
    <lineage>
        <taxon>Eukaryota</taxon>
        <taxon>Metazoa</taxon>
        <taxon>Chordata</taxon>
        <taxon>Craniata</taxon>
        <taxon>Vertebrata</taxon>
        <taxon>Euteleostomi</taxon>
        <taxon>Mammalia</taxon>
        <taxon>Eutheria</taxon>
        <taxon>Laurasiatheria</taxon>
        <taxon>Artiodactyla</taxon>
        <taxon>Whippomorpha</taxon>
        <taxon>Cetacea</taxon>
        <taxon>Odontoceti</taxon>
        <taxon>Monodontidae</taxon>
        <taxon>Monodon</taxon>
    </lineage>
</organism>
<keyword evidence="4" id="KW-0378">Hydrolase</keyword>
<evidence type="ECO:0000256" key="5">
    <source>
        <dbReference type="ARBA" id="ARBA00022807"/>
    </source>
</evidence>
<feature type="domain" description="CARD" evidence="10">
    <location>
        <begin position="360"/>
        <end position="434"/>
    </location>
</feature>
<dbReference type="InterPro" id="IPR029030">
    <property type="entry name" value="Caspase-like_dom_sf"/>
</dbReference>
<dbReference type="InterPro" id="IPR001309">
    <property type="entry name" value="Pept_C14_p20"/>
</dbReference>
<feature type="domain" description="CARD" evidence="10">
    <location>
        <begin position="17"/>
        <end position="101"/>
    </location>
</feature>
<evidence type="ECO:0000313" key="12">
    <source>
        <dbReference type="Proteomes" id="UP000308365"/>
    </source>
</evidence>
<feature type="domain" description="Caspase family p10" evidence="8">
    <location>
        <begin position="547"/>
        <end position="632"/>
    </location>
</feature>
<dbReference type="SMART" id="SM00114">
    <property type="entry name" value="CARD"/>
    <property type="match status" value="2"/>
</dbReference>
<dbReference type="SMART" id="SM00115">
    <property type="entry name" value="CASc"/>
    <property type="match status" value="2"/>
</dbReference>
<dbReference type="Pfam" id="PF00656">
    <property type="entry name" value="Peptidase_C14"/>
    <property type="match status" value="2"/>
</dbReference>
<dbReference type="InterPro" id="IPR002398">
    <property type="entry name" value="Pept_C14"/>
</dbReference>
<dbReference type="InterPro" id="IPR033139">
    <property type="entry name" value="Caspase_cys_AS"/>
</dbReference>
<evidence type="ECO:0000256" key="1">
    <source>
        <dbReference type="ARBA" id="ARBA00010134"/>
    </source>
</evidence>
<accession>A0A4U1ELG8</accession>
<dbReference type="PROSITE" id="PS50207">
    <property type="entry name" value="CASPASE_P10"/>
    <property type="match status" value="2"/>
</dbReference>
<feature type="domain" description="Caspase family p20" evidence="9">
    <location>
        <begin position="476"/>
        <end position="540"/>
    </location>
</feature>
<keyword evidence="6" id="KW-0865">Zymogen</keyword>
<dbReference type="InterPro" id="IPR002138">
    <property type="entry name" value="Pept_C14_p10"/>
</dbReference>
<dbReference type="FunFam" id="3.30.70.1470:FF:000003">
    <property type="entry name" value="Caspase-1"/>
    <property type="match status" value="2"/>
</dbReference>
<evidence type="ECO:0000256" key="4">
    <source>
        <dbReference type="ARBA" id="ARBA00022801"/>
    </source>
</evidence>
<dbReference type="InterPro" id="IPR016129">
    <property type="entry name" value="Caspase_his_AS"/>
</dbReference>
<dbReference type="Proteomes" id="UP000308365">
    <property type="component" value="Unassembled WGS sequence"/>
</dbReference>
<dbReference type="GO" id="GO:0097169">
    <property type="term" value="C:AIM2 inflammasome complex"/>
    <property type="evidence" value="ECO:0007669"/>
    <property type="project" value="TreeGrafter"/>
</dbReference>
<dbReference type="GO" id="GO:0042981">
    <property type="term" value="P:regulation of apoptotic process"/>
    <property type="evidence" value="ECO:0007669"/>
    <property type="project" value="InterPro"/>
</dbReference>
<dbReference type="InterPro" id="IPR011600">
    <property type="entry name" value="Pept_C14_caspase"/>
</dbReference>
<dbReference type="CDD" id="cd00032">
    <property type="entry name" value="CASc"/>
    <property type="match status" value="1"/>
</dbReference>
<evidence type="ECO:0000256" key="3">
    <source>
        <dbReference type="ARBA" id="ARBA00022670"/>
    </source>
</evidence>
<dbReference type="PANTHER" id="PTHR47901">
    <property type="entry name" value="CASPASE RECRUITMENT DOMAIN-CONTAINING PROTEIN 18"/>
    <property type="match status" value="1"/>
</dbReference>
<dbReference type="PROSITE" id="PS50209">
    <property type="entry name" value="CARD"/>
    <property type="match status" value="2"/>
</dbReference>
<evidence type="ECO:0000256" key="6">
    <source>
        <dbReference type="ARBA" id="ARBA00023145"/>
    </source>
</evidence>
<gene>
    <name evidence="11" type="ORF">EI555_008232</name>
</gene>
<reference evidence="12" key="1">
    <citation type="journal article" date="2019" name="IScience">
        <title>Narwhal Genome Reveals Long-Term Low Genetic Diversity despite Current Large Abundance Size.</title>
        <authorList>
            <person name="Westbury M.V."/>
            <person name="Petersen B."/>
            <person name="Garde E."/>
            <person name="Heide-Jorgensen M.P."/>
            <person name="Lorenzen E.D."/>
        </authorList>
    </citation>
    <scope>NUCLEOTIDE SEQUENCE [LARGE SCALE GENOMIC DNA]</scope>
</reference>
<evidence type="ECO:0000313" key="11">
    <source>
        <dbReference type="EMBL" id="TKC37281.1"/>
    </source>
</evidence>
<dbReference type="InterPro" id="IPR015917">
    <property type="entry name" value="Pept_C14A"/>
</dbReference>
<dbReference type="SUPFAM" id="SSF47986">
    <property type="entry name" value="DEATH domain"/>
    <property type="match status" value="2"/>
</dbReference>
<evidence type="ECO:0000259" key="8">
    <source>
        <dbReference type="PROSITE" id="PS50207"/>
    </source>
</evidence>
<dbReference type="PROSITE" id="PS50208">
    <property type="entry name" value="CASPASE_P20"/>
    <property type="match status" value="2"/>
</dbReference>
<keyword evidence="3" id="KW-0645">Protease</keyword>
<dbReference type="GO" id="GO:0004197">
    <property type="term" value="F:cysteine-type endopeptidase activity"/>
    <property type="evidence" value="ECO:0007669"/>
    <property type="project" value="InterPro"/>
</dbReference>
<feature type="non-terminal residue" evidence="11">
    <location>
        <position position="1"/>
    </location>
</feature>
<feature type="domain" description="Caspase family p10" evidence="8">
    <location>
        <begin position="300"/>
        <end position="380"/>
    </location>
</feature>
<evidence type="ECO:0000256" key="7">
    <source>
        <dbReference type="RuleBase" id="RU003971"/>
    </source>
</evidence>
<evidence type="ECO:0000259" key="10">
    <source>
        <dbReference type="PROSITE" id="PS50209"/>
    </source>
</evidence>
<protein>
    <recommendedName>
        <fullName evidence="13">Caspase-13</fullName>
    </recommendedName>
</protein>
<keyword evidence="2" id="KW-0597">Phosphoprotein</keyword>
<dbReference type="Pfam" id="PF00619">
    <property type="entry name" value="CARD"/>
    <property type="match status" value="2"/>
</dbReference>
<name>A0A4U1ELG8_MONMO</name>
<dbReference type="Gene3D" id="3.30.70.1470">
    <property type="entry name" value="Caspase-like"/>
    <property type="match status" value="1"/>
</dbReference>
<dbReference type="CDD" id="cd08325">
    <property type="entry name" value="CARD_CASP1-like"/>
    <property type="match status" value="1"/>
</dbReference>
<dbReference type="FunFam" id="3.40.50.1460:FF:000007">
    <property type="entry name" value="Caspase-1"/>
    <property type="match status" value="1"/>
</dbReference>
<dbReference type="GO" id="GO:0072557">
    <property type="term" value="C:IPAF inflammasome complex"/>
    <property type="evidence" value="ECO:0007669"/>
    <property type="project" value="TreeGrafter"/>
</dbReference>
<comment type="similarity">
    <text evidence="1 7">Belongs to the peptidase C14A family.</text>
</comment>
<dbReference type="FunFam" id="1.10.533.10:FF:000073">
    <property type="entry name" value="Inactive caspase-12"/>
    <property type="match status" value="1"/>
</dbReference>
<dbReference type="InterPro" id="IPR001315">
    <property type="entry name" value="CARD"/>
</dbReference>
<evidence type="ECO:0000256" key="2">
    <source>
        <dbReference type="ARBA" id="ARBA00022553"/>
    </source>
</evidence>
<dbReference type="PROSITE" id="PS01121">
    <property type="entry name" value="CASPASE_HIS"/>
    <property type="match status" value="2"/>
</dbReference>
<keyword evidence="5" id="KW-0788">Thiol protease</keyword>